<dbReference type="InterPro" id="IPR002586">
    <property type="entry name" value="CobQ/CobB/MinD/ParA_Nub-bd_dom"/>
</dbReference>
<evidence type="ECO:0000256" key="3">
    <source>
        <dbReference type="ARBA" id="ARBA00023014"/>
    </source>
</evidence>
<dbReference type="PANTHER" id="PTHR43063:SF1">
    <property type="entry name" value="4FE-4S CLUSTER CONTAINING PARA FAMILY ATPASE PROTEIN"/>
    <property type="match status" value="1"/>
</dbReference>
<dbReference type="Pfam" id="PF01656">
    <property type="entry name" value="CbiA"/>
    <property type="match status" value="1"/>
</dbReference>
<keyword evidence="2" id="KW-0408">Iron</keyword>
<dbReference type="GO" id="GO:0046872">
    <property type="term" value="F:metal ion binding"/>
    <property type="evidence" value="ECO:0007669"/>
    <property type="project" value="UniProtKB-KW"/>
</dbReference>
<dbReference type="OrthoDB" id="9778602at2"/>
<keyword evidence="6" id="KW-1185">Reference proteome</keyword>
<dbReference type="InterPro" id="IPR017900">
    <property type="entry name" value="4Fe4S_Fe_S_CS"/>
</dbReference>
<feature type="domain" description="4Fe-4S ferredoxin-type" evidence="4">
    <location>
        <begin position="90"/>
        <end position="118"/>
    </location>
</feature>
<dbReference type="Proteomes" id="UP000441717">
    <property type="component" value="Unassembled WGS sequence"/>
</dbReference>
<dbReference type="PROSITE" id="PS51379">
    <property type="entry name" value="4FE4S_FER_2"/>
    <property type="match status" value="2"/>
</dbReference>
<dbReference type="PROSITE" id="PS00198">
    <property type="entry name" value="4FE4S_FER_1"/>
    <property type="match status" value="1"/>
</dbReference>
<dbReference type="EMBL" id="WHYR01000074">
    <property type="protein sequence ID" value="MQL53868.1"/>
    <property type="molecule type" value="Genomic_DNA"/>
</dbReference>
<evidence type="ECO:0000313" key="5">
    <source>
        <dbReference type="EMBL" id="MQL53868.1"/>
    </source>
</evidence>
<keyword evidence="3" id="KW-0411">Iron-sulfur</keyword>
<proteinExistence type="predicted"/>
<dbReference type="Gene3D" id="3.30.70.20">
    <property type="match status" value="1"/>
</dbReference>
<reference evidence="5 6" key="1">
    <citation type="submission" date="2019-10" db="EMBL/GenBank/DDBJ databases">
        <title>Comparative genomics of sulfur disproportionating microorganisms.</title>
        <authorList>
            <person name="Ward L.M."/>
            <person name="Bertran E."/>
            <person name="Johnston D."/>
        </authorList>
    </citation>
    <scope>NUCLEOTIDE SEQUENCE [LARGE SCALE GENOMIC DNA]</scope>
    <source>
        <strain evidence="5 6">DSM 14055</strain>
    </source>
</reference>
<dbReference type="AlphaFoldDB" id="A0A6N7IXH6"/>
<dbReference type="CDD" id="cd03110">
    <property type="entry name" value="SIMIBI_bact_arch"/>
    <property type="match status" value="1"/>
</dbReference>
<evidence type="ECO:0000259" key="4">
    <source>
        <dbReference type="PROSITE" id="PS51379"/>
    </source>
</evidence>
<dbReference type="InterPro" id="IPR027417">
    <property type="entry name" value="P-loop_NTPase"/>
</dbReference>
<dbReference type="Pfam" id="PF00037">
    <property type="entry name" value="Fer4"/>
    <property type="match status" value="1"/>
</dbReference>
<comment type="caution">
    <text evidence="5">The sequence shown here is derived from an EMBL/GenBank/DDBJ whole genome shotgun (WGS) entry which is preliminary data.</text>
</comment>
<evidence type="ECO:0000256" key="1">
    <source>
        <dbReference type="ARBA" id="ARBA00022723"/>
    </source>
</evidence>
<gene>
    <name evidence="5" type="ORF">GFC01_16715</name>
</gene>
<dbReference type="PANTHER" id="PTHR43063">
    <property type="entry name" value="4FE-4S CLUSTER CONTAINING PARA FAMILY ATPASE PROTEIN"/>
    <property type="match status" value="1"/>
</dbReference>
<protein>
    <submittedName>
        <fullName evidence="5">P-loop NTPase</fullName>
    </submittedName>
</protein>
<dbReference type="SUPFAM" id="SSF52540">
    <property type="entry name" value="P-loop containing nucleoside triphosphate hydrolases"/>
    <property type="match status" value="1"/>
</dbReference>
<evidence type="ECO:0000256" key="2">
    <source>
        <dbReference type="ARBA" id="ARBA00023004"/>
    </source>
</evidence>
<keyword evidence="1" id="KW-0479">Metal-binding</keyword>
<dbReference type="Gene3D" id="3.40.50.300">
    <property type="entry name" value="P-loop containing nucleotide triphosphate hydrolases"/>
    <property type="match status" value="1"/>
</dbReference>
<dbReference type="RefSeq" id="WP_152948321.1">
    <property type="nucleotide sequence ID" value="NZ_WHYR01000074.1"/>
</dbReference>
<sequence>MIIAVASGKGGTGKTTVASSLALVAAEKERVIYLDCDVEEPNGHLMLKPAWQRSETVRVSEPVINREKCTFCGRCAEVCAFNALVVLPGEVLVFNHLCHSCGGCWHFCPEEAVSPGWRAIGRVEEGKSGEIDFVNGRLNIGEAISPPLIQAVKERARSGVLNIIDAPPGTSCPVIRAVEGADFCLLVTEPTPFGLHDLELACEMATQLRVPCGVIVNRSDGNDDPVREFCSSRNLPLLLQLPHDRSVAAAYARGIPAVTVRPEWKAHFLSLLSFLKRGVDHRCANW</sequence>
<dbReference type="GO" id="GO:0051536">
    <property type="term" value="F:iron-sulfur cluster binding"/>
    <property type="evidence" value="ECO:0007669"/>
    <property type="project" value="UniProtKB-KW"/>
</dbReference>
<evidence type="ECO:0000313" key="6">
    <source>
        <dbReference type="Proteomes" id="UP000441717"/>
    </source>
</evidence>
<feature type="domain" description="4Fe-4S ferredoxin-type" evidence="4">
    <location>
        <begin position="60"/>
        <end position="89"/>
    </location>
</feature>
<accession>A0A6N7IXH6</accession>
<organism evidence="5 6">
    <name type="scientific">Desulfofundulus thermobenzoicus</name>
    <dbReference type="NCBI Taxonomy" id="29376"/>
    <lineage>
        <taxon>Bacteria</taxon>
        <taxon>Bacillati</taxon>
        <taxon>Bacillota</taxon>
        <taxon>Clostridia</taxon>
        <taxon>Eubacteriales</taxon>
        <taxon>Peptococcaceae</taxon>
        <taxon>Desulfofundulus</taxon>
    </lineage>
</organism>
<name>A0A6N7IXH6_9FIRM</name>
<dbReference type="InterPro" id="IPR017896">
    <property type="entry name" value="4Fe4S_Fe-S-bd"/>
</dbReference>